<dbReference type="RefSeq" id="WP_219071428.1">
    <property type="nucleotide sequence ID" value="NZ_JBHSCO010000004.1"/>
</dbReference>
<dbReference type="Pfam" id="PF13730">
    <property type="entry name" value="HTH_36"/>
    <property type="match status" value="1"/>
</dbReference>
<comment type="caution">
    <text evidence="1">The sequence shown here is derived from an EMBL/GenBank/DDBJ whole genome shotgun (WGS) entry which is preliminary data.</text>
</comment>
<evidence type="ECO:0000313" key="2">
    <source>
        <dbReference type="Proteomes" id="UP001595719"/>
    </source>
</evidence>
<keyword evidence="2" id="KW-1185">Reference proteome</keyword>
<proteinExistence type="predicted"/>
<dbReference type="EMBL" id="JBHSCO010000004">
    <property type="protein sequence ID" value="MFC4392112.1"/>
    <property type="molecule type" value="Genomic_DNA"/>
</dbReference>
<dbReference type="Proteomes" id="UP001595719">
    <property type="component" value="Unassembled WGS sequence"/>
</dbReference>
<gene>
    <name evidence="1" type="ORF">ACFOY0_14025</name>
</gene>
<sequence>MEKKKLTQPKKYNRITFHVKERQAGTFSLVSNTILYNKKLTHFDKLLIISILSDDDSYIFNVMTYANRFGCSDDTIGKSIKRLKKAGYIIQTKVDKRFNMWTYKISEYGNLNKESVETTELEAPEVENTYDPSEQIPSTEHISLPLDGSILAVESDVKPLVLKDYANIIFDEIDKSIRQDKYVDIENCIEYFKTAIANGTLKSADQLNIENINLIIKKFIINEPVQVAPSRITEAECVKIIENKMTGGTVNQRKDTHKKVLQWFIDAQHNKTHDEIEAKTFTTHHNSKTAGRVIDQKYND</sequence>
<organism evidence="1 2">
    <name type="scientific">Flavobacterium quisquiliarum</name>
    <dbReference type="NCBI Taxonomy" id="1834436"/>
    <lineage>
        <taxon>Bacteria</taxon>
        <taxon>Pseudomonadati</taxon>
        <taxon>Bacteroidota</taxon>
        <taxon>Flavobacteriia</taxon>
        <taxon>Flavobacteriales</taxon>
        <taxon>Flavobacteriaceae</taxon>
        <taxon>Flavobacterium</taxon>
    </lineage>
</organism>
<evidence type="ECO:0000313" key="1">
    <source>
        <dbReference type="EMBL" id="MFC4392112.1"/>
    </source>
</evidence>
<protein>
    <submittedName>
        <fullName evidence="1">Helix-turn-helix domain-containing protein</fullName>
    </submittedName>
</protein>
<reference evidence="2" key="1">
    <citation type="journal article" date="2019" name="Int. J. Syst. Evol. Microbiol.">
        <title>The Global Catalogue of Microorganisms (GCM) 10K type strain sequencing project: providing services to taxonomists for standard genome sequencing and annotation.</title>
        <authorList>
            <consortium name="The Broad Institute Genomics Platform"/>
            <consortium name="The Broad Institute Genome Sequencing Center for Infectious Disease"/>
            <person name="Wu L."/>
            <person name="Ma J."/>
        </authorList>
    </citation>
    <scope>NUCLEOTIDE SEQUENCE [LARGE SCALE GENOMIC DNA]</scope>
    <source>
        <strain evidence="2">CGMCC 1.15345</strain>
    </source>
</reference>
<accession>A0ABV8W7K2</accession>
<name>A0ABV8W7K2_9FLAO</name>